<proteinExistence type="predicted"/>
<sequence length="211" mass="24103">MQLQMVTTDLTVINRPVYLKMYIEGNGIKAQSRDLIQGVQPLFINGGDILSLSGMELAPYFQLRNLDGISQNTYANLLPDGMYSICYEVYDLVTRKRLSQKSCAHMYLVLNDPPILNLPLDKDKVLENDFTNIVFSWTPRQVNALNVSYTFEIKELRDFNLSGVFTFKNGLPVYSESGIRSITKYLGFISNKNAITPVFLKKFNSVLFLRF</sequence>
<dbReference type="EMBL" id="FNYS01000025">
    <property type="protein sequence ID" value="SEJ33240.1"/>
    <property type="molecule type" value="Genomic_DNA"/>
</dbReference>
<dbReference type="Proteomes" id="UP000183077">
    <property type="component" value="Unassembled WGS sequence"/>
</dbReference>
<evidence type="ECO:0000313" key="2">
    <source>
        <dbReference type="Proteomes" id="UP000183077"/>
    </source>
</evidence>
<dbReference type="RefSeq" id="WP_074747819.1">
    <property type="nucleotide sequence ID" value="NZ_FNYS01000025.1"/>
</dbReference>
<protein>
    <submittedName>
        <fullName evidence="1">Uncharacterized protein</fullName>
    </submittedName>
</protein>
<reference evidence="1 2" key="1">
    <citation type="submission" date="2016-10" db="EMBL/GenBank/DDBJ databases">
        <authorList>
            <person name="de Groot N.N."/>
        </authorList>
    </citation>
    <scope>NUCLEOTIDE SEQUENCE [LARGE SCALE GENOMIC DNA]</scope>
    <source>
        <strain evidence="1 2">DSM 23048</strain>
    </source>
</reference>
<name>A0A1H6Y7Y7_9FLAO</name>
<gene>
    <name evidence="1" type="ORF">SAMN04488018_12527</name>
</gene>
<dbReference type="GeneID" id="82258515"/>
<dbReference type="AlphaFoldDB" id="A0A1H6Y7Y7"/>
<accession>A0A1H6Y7Y7</accession>
<evidence type="ECO:0000313" key="1">
    <source>
        <dbReference type="EMBL" id="SEJ33240.1"/>
    </source>
</evidence>
<organism evidence="1 2">
    <name type="scientific">Myroides marinus</name>
    <dbReference type="NCBI Taxonomy" id="703342"/>
    <lineage>
        <taxon>Bacteria</taxon>
        <taxon>Pseudomonadati</taxon>
        <taxon>Bacteroidota</taxon>
        <taxon>Flavobacteriia</taxon>
        <taxon>Flavobacteriales</taxon>
        <taxon>Flavobacteriaceae</taxon>
        <taxon>Myroides</taxon>
    </lineage>
</organism>